<dbReference type="PANTHER" id="PTHR36179">
    <property type="entry name" value="LUD_DOM DOMAIN-CONTAINING PROTEIN"/>
    <property type="match status" value="1"/>
</dbReference>
<evidence type="ECO:0000313" key="2">
    <source>
        <dbReference type="EMBL" id="KYQ91558.1"/>
    </source>
</evidence>
<keyword evidence="3" id="KW-1185">Reference proteome</keyword>
<organism evidence="2 3">
    <name type="scientific">Tieghemostelium lacteum</name>
    <name type="common">Slime mold</name>
    <name type="synonym">Dictyostelium lacteum</name>
    <dbReference type="NCBI Taxonomy" id="361077"/>
    <lineage>
        <taxon>Eukaryota</taxon>
        <taxon>Amoebozoa</taxon>
        <taxon>Evosea</taxon>
        <taxon>Eumycetozoa</taxon>
        <taxon>Dictyostelia</taxon>
        <taxon>Dictyosteliales</taxon>
        <taxon>Raperosteliaceae</taxon>
        <taxon>Tieghemostelium</taxon>
    </lineage>
</organism>
<protein>
    <recommendedName>
        <fullName evidence="1">LUD domain-containing protein</fullName>
    </recommendedName>
</protein>
<dbReference type="EMBL" id="LODT01000034">
    <property type="protein sequence ID" value="KYQ91558.1"/>
    <property type="molecule type" value="Genomic_DNA"/>
</dbReference>
<sequence>MSYTFEQLSELESDFLSKVDVKKFRSTPSEQLIKDCIAALEAKKHKVTVVDDEAAALEAVKKLIPDGASVMQASSMTFDEIGFKKVYQSEDSKWISFHKKIFAEKDPSKQGDIRREALTADYFLSSVTAISKSGNFFVADASGTRVGGFTAGKNVVLVAGINKLTESDEDAIKRTNDFCLPSESVRARKAYGVPGSQIQNLLKVAAERSFHIILVRKLLGY</sequence>
<dbReference type="InterPro" id="IPR003741">
    <property type="entry name" value="LUD_dom"/>
</dbReference>
<evidence type="ECO:0000313" key="3">
    <source>
        <dbReference type="Proteomes" id="UP000076078"/>
    </source>
</evidence>
<dbReference type="AlphaFoldDB" id="A0A151ZC90"/>
<dbReference type="InParanoid" id="A0A151ZC90"/>
<proteinExistence type="predicted"/>
<accession>A0A151ZC90</accession>
<name>A0A151ZC90_TIELA</name>
<dbReference type="PANTHER" id="PTHR36179:SF1">
    <property type="entry name" value="PRESPORE-SPECIFIC PROTEIN"/>
    <property type="match status" value="1"/>
</dbReference>
<feature type="domain" description="LUD" evidence="1">
    <location>
        <begin position="35"/>
        <end position="195"/>
    </location>
</feature>
<reference evidence="2 3" key="1">
    <citation type="submission" date="2015-12" db="EMBL/GenBank/DDBJ databases">
        <title>Dictyostelia acquired genes for synthesis and detection of signals that induce cell-type specialization by lateral gene transfer from prokaryotes.</title>
        <authorList>
            <person name="Gloeckner G."/>
            <person name="Schaap P."/>
        </authorList>
    </citation>
    <scope>NUCLEOTIDE SEQUENCE [LARGE SCALE GENOMIC DNA]</scope>
    <source>
        <strain evidence="2 3">TK</strain>
    </source>
</reference>
<comment type="caution">
    <text evidence="2">The sequence shown here is derived from an EMBL/GenBank/DDBJ whole genome shotgun (WGS) entry which is preliminary data.</text>
</comment>
<gene>
    <name evidence="2" type="ORF">DLAC_07325</name>
</gene>
<dbReference type="Pfam" id="PF02589">
    <property type="entry name" value="LUD_dom"/>
    <property type="match status" value="1"/>
</dbReference>
<evidence type="ECO:0000259" key="1">
    <source>
        <dbReference type="Pfam" id="PF02589"/>
    </source>
</evidence>
<dbReference type="Proteomes" id="UP000076078">
    <property type="component" value="Unassembled WGS sequence"/>
</dbReference>
<dbReference type="OrthoDB" id="15060at2759"/>
<dbReference type="OMA" id="PCYINGS"/>